<dbReference type="OrthoDB" id="755951at2759"/>
<dbReference type="SUPFAM" id="SSF53756">
    <property type="entry name" value="UDP-Glycosyltransferase/glycogen phosphorylase"/>
    <property type="match status" value="2"/>
</dbReference>
<dbReference type="PANTHER" id="PTHR10788:SF106">
    <property type="entry name" value="BCDNA.GH08860"/>
    <property type="match status" value="1"/>
</dbReference>
<evidence type="ECO:0000256" key="2">
    <source>
        <dbReference type="ARBA" id="ARBA00022676"/>
    </source>
</evidence>
<dbReference type="CDD" id="cd03788">
    <property type="entry name" value="GT20_TPS"/>
    <property type="match status" value="1"/>
</dbReference>
<dbReference type="AlphaFoldDB" id="A0A4U7L1I7"/>
<dbReference type="Proteomes" id="UP000306050">
    <property type="component" value="Chromosome SGRAM_1"/>
</dbReference>
<dbReference type="GO" id="GO:0003825">
    <property type="term" value="F:alpha,alpha-trehalose-phosphate synthase (UDP-forming) activity"/>
    <property type="evidence" value="ECO:0007669"/>
    <property type="project" value="UniProtKB-EC"/>
</dbReference>
<keyword evidence="3" id="KW-0808">Transferase</keyword>
<feature type="compositionally biased region" description="Basic and acidic residues" evidence="5">
    <location>
        <begin position="245"/>
        <end position="261"/>
    </location>
</feature>
<accession>A0A4U7L1I7</accession>
<protein>
    <recommendedName>
        <fullName evidence="1">alpha,alpha-trehalose-phosphate synthase (UDP-forming)</fullName>
        <ecNumber evidence="1">2.4.1.15</ecNumber>
    </recommendedName>
</protein>
<gene>
    <name evidence="6" type="ORF">EX895_000658</name>
</gene>
<dbReference type="InterPro" id="IPR001830">
    <property type="entry name" value="Glyco_trans_20"/>
</dbReference>
<sequence>MASSSSQQQGSFPSDPVTAAQQKSIEDLCKSGPTMEGASLIVVSNRLPVTIKVDPSVPGGYTFSLSSGGLVSALSGCKKTMNFTWIGWPGLSVPPKDEEYIEKRLREEYSCQPVWISDEIADRHYNGFSNSILWPLFHYHPGEMNFDETNWLAYREANLRFAEKVRSIVRQGDMVWVQDYHLMLLPLMLRTLIEGSEQQGATSQRELEHVRNGVDGTLQLQDDDLLAAPSAYDSLRGGRPSSPPRRGDDGNDSDYEGRDAAYRNNSNTTGRGLGTSDGSSGRGSIKIGFFLHTPFPSSEIYRILPVRREILLGILHCDLIGFHTYDYARHFLSSCTRILGLPTMPNGAEFEGRYVHVGTYPIGIEPSQFEDGLERESVKERIKSLQRRFEGVKIIVGVDRLDYIKGVPQKLHALETFLQDHPEWVGKVVLVQVAVPSRQDVEEYQNLRATVNEAVGRINGRFGTVESMPIHFLHRSVSFDELCALYAISDACLVTSTRDGMNLVSYEYIACQQQRAGVMILSEFAGAAQSLNGSLICNPWDAFAVSDAIHEALTMPANVRRENFEKLSRYVKKHTASWWGLSFVNDLKRIKVEDGAESPGGSGGSSLRTRP</sequence>
<comment type="catalytic activity">
    <reaction evidence="4">
        <text>D-glucose 6-phosphate + UDP-alpha-D-glucose = alpha,alpha-trehalose 6-phosphate + UDP + H(+)</text>
        <dbReference type="Rhea" id="RHEA:18889"/>
        <dbReference type="ChEBI" id="CHEBI:15378"/>
        <dbReference type="ChEBI" id="CHEBI:58223"/>
        <dbReference type="ChEBI" id="CHEBI:58429"/>
        <dbReference type="ChEBI" id="CHEBI:58885"/>
        <dbReference type="ChEBI" id="CHEBI:61548"/>
        <dbReference type="EC" id="2.4.1.15"/>
    </reaction>
</comment>
<dbReference type="RefSeq" id="XP_029742645.1">
    <property type="nucleotide sequence ID" value="XM_029881259.1"/>
</dbReference>
<evidence type="ECO:0000256" key="5">
    <source>
        <dbReference type="SAM" id="MobiDB-lite"/>
    </source>
</evidence>
<keyword evidence="2" id="KW-0328">Glycosyltransferase</keyword>
<dbReference type="GO" id="GO:0005829">
    <property type="term" value="C:cytosol"/>
    <property type="evidence" value="ECO:0007669"/>
    <property type="project" value="TreeGrafter"/>
</dbReference>
<dbReference type="GO" id="GO:0004805">
    <property type="term" value="F:trehalose-phosphatase activity"/>
    <property type="evidence" value="ECO:0007669"/>
    <property type="project" value="TreeGrafter"/>
</dbReference>
<organism evidence="6 7">
    <name type="scientific">Sporisorium graminicola</name>
    <dbReference type="NCBI Taxonomy" id="280036"/>
    <lineage>
        <taxon>Eukaryota</taxon>
        <taxon>Fungi</taxon>
        <taxon>Dikarya</taxon>
        <taxon>Basidiomycota</taxon>
        <taxon>Ustilaginomycotina</taxon>
        <taxon>Ustilaginomycetes</taxon>
        <taxon>Ustilaginales</taxon>
        <taxon>Ustilaginaceae</taxon>
        <taxon>Sporisorium</taxon>
    </lineage>
</organism>
<dbReference type="EC" id="2.4.1.15" evidence="1"/>
<dbReference type="KEGG" id="sgra:EX895_000658"/>
<evidence type="ECO:0000256" key="4">
    <source>
        <dbReference type="ARBA" id="ARBA00048039"/>
    </source>
</evidence>
<dbReference type="GeneID" id="40723553"/>
<dbReference type="Gene3D" id="3.40.50.2000">
    <property type="entry name" value="Glycogen Phosphorylase B"/>
    <property type="match status" value="2"/>
</dbReference>
<dbReference type="EMBL" id="SRRM01000002">
    <property type="protein sequence ID" value="TKY90660.1"/>
    <property type="molecule type" value="Genomic_DNA"/>
</dbReference>
<feature type="region of interest" description="Disordered" evidence="5">
    <location>
        <begin position="231"/>
        <end position="281"/>
    </location>
</feature>
<dbReference type="Pfam" id="PF00982">
    <property type="entry name" value="Glyco_transf_20"/>
    <property type="match status" value="2"/>
</dbReference>
<comment type="caution">
    <text evidence="6">The sequence shown here is derived from an EMBL/GenBank/DDBJ whole genome shotgun (WGS) entry which is preliminary data.</text>
</comment>
<evidence type="ECO:0000256" key="3">
    <source>
        <dbReference type="ARBA" id="ARBA00022679"/>
    </source>
</evidence>
<dbReference type="PANTHER" id="PTHR10788">
    <property type="entry name" value="TREHALOSE-6-PHOSPHATE SYNTHASE"/>
    <property type="match status" value="1"/>
</dbReference>
<reference evidence="6 7" key="1">
    <citation type="submission" date="2019-05" db="EMBL/GenBank/DDBJ databases">
        <title>Sporisorium graminicola CBS 10092 draft sequencing and annotation.</title>
        <authorList>
            <person name="Solano-Gonzalez S."/>
            <person name="Caddick M.X."/>
            <person name="Darby A."/>
        </authorList>
    </citation>
    <scope>NUCLEOTIDE SEQUENCE [LARGE SCALE GENOMIC DNA]</scope>
    <source>
        <strain evidence="6 7">CBS 10092</strain>
    </source>
</reference>
<proteinExistence type="predicted"/>
<keyword evidence="7" id="KW-1185">Reference proteome</keyword>
<name>A0A4U7L1I7_9BASI</name>
<dbReference type="FunFam" id="3.40.50.2000:FF:000007">
    <property type="entry name" value="Trehalose-6-phosphate synthase"/>
    <property type="match status" value="1"/>
</dbReference>
<dbReference type="GO" id="GO:0005946">
    <property type="term" value="C:alpha,alpha-trehalose-phosphate synthase complex (UDP-forming)"/>
    <property type="evidence" value="ECO:0007669"/>
    <property type="project" value="TreeGrafter"/>
</dbReference>
<evidence type="ECO:0000313" key="7">
    <source>
        <dbReference type="Proteomes" id="UP000306050"/>
    </source>
</evidence>
<evidence type="ECO:0000313" key="6">
    <source>
        <dbReference type="EMBL" id="TKY90660.1"/>
    </source>
</evidence>
<evidence type="ECO:0000256" key="1">
    <source>
        <dbReference type="ARBA" id="ARBA00012538"/>
    </source>
</evidence>
<dbReference type="GO" id="GO:0034605">
    <property type="term" value="P:cellular response to heat"/>
    <property type="evidence" value="ECO:0007669"/>
    <property type="project" value="TreeGrafter"/>
</dbReference>
<dbReference type="GO" id="GO:0005992">
    <property type="term" value="P:trehalose biosynthetic process"/>
    <property type="evidence" value="ECO:0007669"/>
    <property type="project" value="InterPro"/>
</dbReference>